<sequence>MAIFLPPVSALTVAEDQVEVVKSVSPGDEAAKRDNDSDQVALESVDQDLQGSAPVQSYPQHLQASLGHGSGGLGGGPGLAKHGPGPQHGPVPHHGPPIPHGPSRGNIGSSPH</sequence>
<dbReference type="AlphaFoldDB" id="A0A182SSF4"/>
<reference evidence="3" key="1">
    <citation type="submission" date="2013-09" db="EMBL/GenBank/DDBJ databases">
        <title>The Genome Sequence of Anopheles maculatus species B.</title>
        <authorList>
            <consortium name="The Broad Institute Genomics Platform"/>
            <person name="Neafsey D.E."/>
            <person name="Besansky N."/>
            <person name="Howell P."/>
            <person name="Walton C."/>
            <person name="Young S.K."/>
            <person name="Zeng Q."/>
            <person name="Gargeya S."/>
            <person name="Fitzgerald M."/>
            <person name="Haas B."/>
            <person name="Abouelleil A."/>
            <person name="Allen A.W."/>
            <person name="Alvarado L."/>
            <person name="Arachchi H.M."/>
            <person name="Berlin A.M."/>
            <person name="Chapman S.B."/>
            <person name="Gainer-Dewar J."/>
            <person name="Goldberg J."/>
            <person name="Griggs A."/>
            <person name="Gujja S."/>
            <person name="Hansen M."/>
            <person name="Howarth C."/>
            <person name="Imamovic A."/>
            <person name="Ireland A."/>
            <person name="Larimer J."/>
            <person name="McCowan C."/>
            <person name="Murphy C."/>
            <person name="Pearson M."/>
            <person name="Poon T.W."/>
            <person name="Priest M."/>
            <person name="Roberts A."/>
            <person name="Saif S."/>
            <person name="Shea T."/>
            <person name="Sisk P."/>
            <person name="Sykes S."/>
            <person name="Wortman J."/>
            <person name="Nusbaum C."/>
            <person name="Birren B."/>
        </authorList>
    </citation>
    <scope>NUCLEOTIDE SEQUENCE [LARGE SCALE GENOMIC DNA]</scope>
    <source>
        <strain evidence="3">maculatus3</strain>
    </source>
</reference>
<proteinExistence type="predicted"/>
<reference evidence="2" key="2">
    <citation type="submission" date="2020-05" db="UniProtKB">
        <authorList>
            <consortium name="EnsemblMetazoa"/>
        </authorList>
    </citation>
    <scope>IDENTIFICATION</scope>
    <source>
        <strain evidence="2">maculatus3</strain>
    </source>
</reference>
<accession>A0A182SSF4</accession>
<evidence type="ECO:0000256" key="1">
    <source>
        <dbReference type="SAM" id="MobiDB-lite"/>
    </source>
</evidence>
<protein>
    <submittedName>
        <fullName evidence="2">Uncharacterized protein</fullName>
    </submittedName>
</protein>
<evidence type="ECO:0000313" key="2">
    <source>
        <dbReference type="EnsemblMetazoa" id="AMAM012478-PA"/>
    </source>
</evidence>
<dbReference type="VEuPathDB" id="VectorBase:AMAM012478"/>
<feature type="compositionally biased region" description="Pro residues" evidence="1">
    <location>
        <begin position="87"/>
        <end position="100"/>
    </location>
</feature>
<name>A0A182SSF4_9DIPT</name>
<keyword evidence="3" id="KW-1185">Reference proteome</keyword>
<dbReference type="EnsemblMetazoa" id="AMAM012478-RA">
    <property type="protein sequence ID" value="AMAM012478-PA"/>
    <property type="gene ID" value="AMAM012478"/>
</dbReference>
<feature type="compositionally biased region" description="Gly residues" evidence="1">
    <location>
        <begin position="68"/>
        <end position="78"/>
    </location>
</feature>
<feature type="compositionally biased region" description="Polar residues" evidence="1">
    <location>
        <begin position="47"/>
        <end position="63"/>
    </location>
</feature>
<evidence type="ECO:0000313" key="3">
    <source>
        <dbReference type="Proteomes" id="UP000075901"/>
    </source>
</evidence>
<dbReference type="Proteomes" id="UP000075901">
    <property type="component" value="Unassembled WGS sequence"/>
</dbReference>
<feature type="region of interest" description="Disordered" evidence="1">
    <location>
        <begin position="24"/>
        <end position="112"/>
    </location>
</feature>
<organism evidence="2 3">
    <name type="scientific">Anopheles maculatus</name>
    <dbReference type="NCBI Taxonomy" id="74869"/>
    <lineage>
        <taxon>Eukaryota</taxon>
        <taxon>Metazoa</taxon>
        <taxon>Ecdysozoa</taxon>
        <taxon>Arthropoda</taxon>
        <taxon>Hexapoda</taxon>
        <taxon>Insecta</taxon>
        <taxon>Pterygota</taxon>
        <taxon>Neoptera</taxon>
        <taxon>Endopterygota</taxon>
        <taxon>Diptera</taxon>
        <taxon>Nematocera</taxon>
        <taxon>Culicoidea</taxon>
        <taxon>Culicidae</taxon>
        <taxon>Anophelinae</taxon>
        <taxon>Anopheles</taxon>
        <taxon>Anopheles maculatus group</taxon>
    </lineage>
</organism>